<evidence type="ECO:0000256" key="5">
    <source>
        <dbReference type="ARBA" id="ARBA00023136"/>
    </source>
</evidence>
<feature type="transmembrane region" description="Helical" evidence="6">
    <location>
        <begin position="108"/>
        <end position="131"/>
    </location>
</feature>
<dbReference type="InterPro" id="IPR036259">
    <property type="entry name" value="MFS_trans_sf"/>
</dbReference>
<evidence type="ECO:0000256" key="1">
    <source>
        <dbReference type="ARBA" id="ARBA00004651"/>
    </source>
</evidence>
<name>A0A2W5IC18_9ACTN</name>
<dbReference type="InterPro" id="IPR020846">
    <property type="entry name" value="MFS_dom"/>
</dbReference>
<evidence type="ECO:0000259" key="7">
    <source>
        <dbReference type="PROSITE" id="PS50850"/>
    </source>
</evidence>
<sequence length="476" mass="49607">MTPSSTEKPVGLLTGNFKWIVPGLALYMVASGFEVVAVSVVMPTVARELNAMSSYSSAVAITVACSIIGILLAGPWADQKGPRIPITVGAVSMMTGLLFAGFARTMPFFLVGRAIQGIGVGLVNVSSYVIIGRELPPHLHARMFSVNAMSWILPALIGPAIAGLLVDTVGWRWAFWGVAPIFVIATVITLVGMRSHGGAAEQNLTGKEWRERVFRAFIIAVCICVLQPAGELIQEGKVVLVVVGVIVIMAVLIVAARKLVPPHTLTMREGLPAVIASRLFLAGCYFSMESYIPLIGQSLRHVGPTQSGLLVASGSVTWGIASFLQARLPENLNRTKILTTGMASGAAGIVVTFTLALQQVPLAVAIVGWGIAGFGIGVAYPLASVMVLTLSQPGEIGNNSASLSMAEQLGTSTSLALGGVLFGALVESSMLHAILAFTLVPLVYSILGIIAAARTNVGQLPVRVSSAGSVPDSSTE</sequence>
<feature type="transmembrane region" description="Helical" evidence="6">
    <location>
        <begin position="337"/>
        <end position="357"/>
    </location>
</feature>
<feature type="transmembrane region" description="Helical" evidence="6">
    <location>
        <begin position="20"/>
        <end position="42"/>
    </location>
</feature>
<feature type="transmembrane region" description="Helical" evidence="6">
    <location>
        <begin position="308"/>
        <end position="325"/>
    </location>
</feature>
<feature type="transmembrane region" description="Helical" evidence="6">
    <location>
        <begin position="171"/>
        <end position="192"/>
    </location>
</feature>
<feature type="transmembrane region" description="Helical" evidence="6">
    <location>
        <begin position="84"/>
        <end position="102"/>
    </location>
</feature>
<feature type="transmembrane region" description="Helical" evidence="6">
    <location>
        <begin position="54"/>
        <end position="72"/>
    </location>
</feature>
<evidence type="ECO:0000313" key="8">
    <source>
        <dbReference type="EMBL" id="PZP89665.1"/>
    </source>
</evidence>
<protein>
    <recommendedName>
        <fullName evidence="7">Major facilitator superfamily (MFS) profile domain-containing protein</fullName>
    </recommendedName>
</protein>
<dbReference type="Gene3D" id="1.20.1250.20">
    <property type="entry name" value="MFS general substrate transporter like domains"/>
    <property type="match status" value="2"/>
</dbReference>
<evidence type="ECO:0000256" key="2">
    <source>
        <dbReference type="ARBA" id="ARBA00022448"/>
    </source>
</evidence>
<accession>A0A2W5IC18</accession>
<evidence type="ECO:0000256" key="6">
    <source>
        <dbReference type="SAM" id="Phobius"/>
    </source>
</evidence>
<dbReference type="PANTHER" id="PTHR23501:SF154">
    <property type="entry name" value="MULTIDRUG-EFFLUX TRANSPORTER RV1634-RELATED"/>
    <property type="match status" value="1"/>
</dbReference>
<comment type="caution">
    <text evidence="8">The sequence shown here is derived from an EMBL/GenBank/DDBJ whole genome shotgun (WGS) entry which is preliminary data.</text>
</comment>
<comment type="subcellular location">
    <subcellularLocation>
        <location evidence="1">Cell membrane</location>
        <topology evidence="1">Multi-pass membrane protein</topology>
    </subcellularLocation>
</comment>
<dbReference type="PANTHER" id="PTHR23501">
    <property type="entry name" value="MAJOR FACILITATOR SUPERFAMILY"/>
    <property type="match status" value="1"/>
</dbReference>
<feature type="domain" description="Major facilitator superfamily (MFS) profile" evidence="7">
    <location>
        <begin position="20"/>
        <end position="456"/>
    </location>
</feature>
<keyword evidence="2" id="KW-0813">Transport</keyword>
<evidence type="ECO:0000256" key="3">
    <source>
        <dbReference type="ARBA" id="ARBA00022692"/>
    </source>
</evidence>
<dbReference type="AlphaFoldDB" id="A0A2W5IC18"/>
<dbReference type="EMBL" id="QFOZ01000001">
    <property type="protein sequence ID" value="PZP89665.1"/>
    <property type="molecule type" value="Genomic_DNA"/>
</dbReference>
<dbReference type="GO" id="GO:0005886">
    <property type="term" value="C:plasma membrane"/>
    <property type="evidence" value="ECO:0007669"/>
    <property type="project" value="UniProtKB-SubCell"/>
</dbReference>
<dbReference type="Pfam" id="PF07690">
    <property type="entry name" value="MFS_1"/>
    <property type="match status" value="1"/>
</dbReference>
<feature type="transmembrane region" description="Helical" evidence="6">
    <location>
        <begin position="432"/>
        <end position="453"/>
    </location>
</feature>
<feature type="transmembrane region" description="Helical" evidence="6">
    <location>
        <begin position="409"/>
        <end position="426"/>
    </location>
</feature>
<keyword evidence="4 6" id="KW-1133">Transmembrane helix</keyword>
<organism evidence="8 9">
    <name type="scientific">Lawsonella clevelandensis</name>
    <dbReference type="NCBI Taxonomy" id="1528099"/>
    <lineage>
        <taxon>Bacteria</taxon>
        <taxon>Bacillati</taxon>
        <taxon>Actinomycetota</taxon>
        <taxon>Actinomycetes</taxon>
        <taxon>Mycobacteriales</taxon>
        <taxon>Lawsonellaceae</taxon>
        <taxon>Lawsonella</taxon>
    </lineage>
</organism>
<keyword evidence="3 6" id="KW-0812">Transmembrane</keyword>
<reference evidence="8 9" key="1">
    <citation type="submission" date="2017-08" db="EMBL/GenBank/DDBJ databases">
        <title>Infants hospitalized years apart are colonized by the same room-sourced microbial strains.</title>
        <authorList>
            <person name="Brooks B."/>
            <person name="Olm M.R."/>
            <person name="Firek B.A."/>
            <person name="Baker R."/>
            <person name="Thomas B.C."/>
            <person name="Morowitz M.J."/>
            <person name="Banfield J.F."/>
        </authorList>
    </citation>
    <scope>NUCLEOTIDE SEQUENCE [LARGE SCALE GENOMIC DNA]</scope>
    <source>
        <strain evidence="8">S2_006_000_R1_57</strain>
    </source>
</reference>
<gene>
    <name evidence="8" type="ORF">DI579_00330</name>
</gene>
<feature type="transmembrane region" description="Helical" evidence="6">
    <location>
        <begin position="143"/>
        <end position="165"/>
    </location>
</feature>
<dbReference type="PROSITE" id="PS50850">
    <property type="entry name" value="MFS"/>
    <property type="match status" value="1"/>
</dbReference>
<proteinExistence type="predicted"/>
<dbReference type="GO" id="GO:0022857">
    <property type="term" value="F:transmembrane transporter activity"/>
    <property type="evidence" value="ECO:0007669"/>
    <property type="project" value="InterPro"/>
</dbReference>
<feature type="transmembrane region" description="Helical" evidence="6">
    <location>
        <begin position="363"/>
        <end position="388"/>
    </location>
</feature>
<dbReference type="InterPro" id="IPR011701">
    <property type="entry name" value="MFS"/>
</dbReference>
<keyword evidence="5 6" id="KW-0472">Membrane</keyword>
<dbReference type="Proteomes" id="UP000248606">
    <property type="component" value="Unassembled WGS sequence"/>
</dbReference>
<evidence type="ECO:0000313" key="9">
    <source>
        <dbReference type="Proteomes" id="UP000248606"/>
    </source>
</evidence>
<dbReference type="SUPFAM" id="SSF103473">
    <property type="entry name" value="MFS general substrate transporter"/>
    <property type="match status" value="1"/>
</dbReference>
<feature type="transmembrane region" description="Helical" evidence="6">
    <location>
        <begin position="271"/>
        <end position="288"/>
    </location>
</feature>
<feature type="transmembrane region" description="Helical" evidence="6">
    <location>
        <begin position="239"/>
        <end position="259"/>
    </location>
</feature>
<evidence type="ECO:0000256" key="4">
    <source>
        <dbReference type="ARBA" id="ARBA00022989"/>
    </source>
</evidence>